<dbReference type="InterPro" id="IPR036388">
    <property type="entry name" value="WH-like_DNA-bd_sf"/>
</dbReference>
<name>A0A250DT73_9BURK</name>
<protein>
    <submittedName>
        <fullName evidence="6">Transcriptional regulator</fullName>
    </submittedName>
</protein>
<dbReference type="CDD" id="cd08422">
    <property type="entry name" value="PBP2_CrgA_like"/>
    <property type="match status" value="1"/>
</dbReference>
<keyword evidence="2" id="KW-0805">Transcription regulation</keyword>
<dbReference type="GO" id="GO:0043565">
    <property type="term" value="F:sequence-specific DNA binding"/>
    <property type="evidence" value="ECO:0007669"/>
    <property type="project" value="TreeGrafter"/>
</dbReference>
<gene>
    <name evidence="6" type="ORF">CKY39_32660</name>
</gene>
<accession>A0A250DT73</accession>
<dbReference type="GO" id="GO:0006351">
    <property type="term" value="P:DNA-templated transcription"/>
    <property type="evidence" value="ECO:0007669"/>
    <property type="project" value="TreeGrafter"/>
</dbReference>
<reference evidence="6 7" key="1">
    <citation type="submission" date="2017-09" db="EMBL/GenBank/DDBJ databases">
        <title>The diverse metabolic capabilities of V. boronicumulans make it an excellent choice for continued studies on novel biodegradation.</title>
        <authorList>
            <person name="Sun S."/>
        </authorList>
    </citation>
    <scope>NUCLEOTIDE SEQUENCE [LARGE SCALE GENOMIC DNA]</scope>
    <source>
        <strain evidence="6 7">J1</strain>
    </source>
</reference>
<dbReference type="FunFam" id="1.10.10.10:FF:000001">
    <property type="entry name" value="LysR family transcriptional regulator"/>
    <property type="match status" value="1"/>
</dbReference>
<evidence type="ECO:0000256" key="1">
    <source>
        <dbReference type="ARBA" id="ARBA00009437"/>
    </source>
</evidence>
<dbReference type="InterPro" id="IPR058163">
    <property type="entry name" value="LysR-type_TF_proteobact-type"/>
</dbReference>
<dbReference type="KEGG" id="vbo:CKY39_32660"/>
<evidence type="ECO:0000313" key="7">
    <source>
        <dbReference type="Proteomes" id="UP000217154"/>
    </source>
</evidence>
<organism evidence="6 7">
    <name type="scientific">Variovorax boronicumulans</name>
    <dbReference type="NCBI Taxonomy" id="436515"/>
    <lineage>
        <taxon>Bacteria</taxon>
        <taxon>Pseudomonadati</taxon>
        <taxon>Pseudomonadota</taxon>
        <taxon>Betaproteobacteria</taxon>
        <taxon>Burkholderiales</taxon>
        <taxon>Comamonadaceae</taxon>
        <taxon>Variovorax</taxon>
    </lineage>
</organism>
<dbReference type="InterPro" id="IPR000847">
    <property type="entry name" value="LysR_HTH_N"/>
</dbReference>
<feature type="domain" description="HTH lysR-type" evidence="5">
    <location>
        <begin position="1"/>
        <end position="59"/>
    </location>
</feature>
<dbReference type="InterPro" id="IPR036390">
    <property type="entry name" value="WH_DNA-bd_sf"/>
</dbReference>
<dbReference type="PROSITE" id="PS50931">
    <property type="entry name" value="HTH_LYSR"/>
    <property type="match status" value="1"/>
</dbReference>
<dbReference type="Proteomes" id="UP000217154">
    <property type="component" value="Chromosome"/>
</dbReference>
<dbReference type="InterPro" id="IPR005119">
    <property type="entry name" value="LysR_subst-bd"/>
</dbReference>
<dbReference type="PANTHER" id="PTHR30537">
    <property type="entry name" value="HTH-TYPE TRANSCRIPTIONAL REGULATOR"/>
    <property type="match status" value="1"/>
</dbReference>
<dbReference type="Pfam" id="PF00126">
    <property type="entry name" value="HTH_1"/>
    <property type="match status" value="1"/>
</dbReference>
<dbReference type="Gene3D" id="3.40.190.290">
    <property type="match status" value="1"/>
</dbReference>
<keyword evidence="4" id="KW-0804">Transcription</keyword>
<dbReference type="Pfam" id="PF03466">
    <property type="entry name" value="LysR_substrate"/>
    <property type="match status" value="1"/>
</dbReference>
<evidence type="ECO:0000313" key="6">
    <source>
        <dbReference type="EMBL" id="ATA57452.1"/>
    </source>
</evidence>
<dbReference type="RefSeq" id="WP_095747333.1">
    <property type="nucleotide sequence ID" value="NZ_CP023284.1"/>
</dbReference>
<comment type="similarity">
    <text evidence="1">Belongs to the LysR transcriptional regulatory family.</text>
</comment>
<evidence type="ECO:0000259" key="5">
    <source>
        <dbReference type="PROSITE" id="PS50931"/>
    </source>
</evidence>
<dbReference type="FunFam" id="3.40.190.290:FF:000001">
    <property type="entry name" value="Transcriptional regulator, LysR family"/>
    <property type="match status" value="1"/>
</dbReference>
<evidence type="ECO:0000256" key="3">
    <source>
        <dbReference type="ARBA" id="ARBA00023125"/>
    </source>
</evidence>
<evidence type="ECO:0000256" key="4">
    <source>
        <dbReference type="ARBA" id="ARBA00023163"/>
    </source>
</evidence>
<dbReference type="GO" id="GO:0003700">
    <property type="term" value="F:DNA-binding transcription factor activity"/>
    <property type="evidence" value="ECO:0007669"/>
    <property type="project" value="InterPro"/>
</dbReference>
<proteinExistence type="inferred from homology"/>
<evidence type="ECO:0000256" key="2">
    <source>
        <dbReference type="ARBA" id="ARBA00023015"/>
    </source>
</evidence>
<dbReference type="PANTHER" id="PTHR30537:SF5">
    <property type="entry name" value="HTH-TYPE TRANSCRIPTIONAL ACTIVATOR TTDR-RELATED"/>
    <property type="match status" value="1"/>
</dbReference>
<keyword evidence="3" id="KW-0238">DNA-binding</keyword>
<dbReference type="SUPFAM" id="SSF53850">
    <property type="entry name" value="Periplasmic binding protein-like II"/>
    <property type="match status" value="1"/>
</dbReference>
<dbReference type="Gene3D" id="1.10.10.10">
    <property type="entry name" value="Winged helix-like DNA-binding domain superfamily/Winged helix DNA-binding domain"/>
    <property type="match status" value="1"/>
</dbReference>
<dbReference type="SUPFAM" id="SSF46785">
    <property type="entry name" value="Winged helix' DNA-binding domain"/>
    <property type="match status" value="1"/>
</dbReference>
<dbReference type="AlphaFoldDB" id="A0A250DT73"/>
<sequence>MDHLTALKVFRTTAAAGSFAGAARQLGLSAAAVSKNIAELEAHLKVRLINRTTRSMSLTEAGAAYVERLARILDDLDEADAALAPVGASPGGVLRVSAPLTFALTCISPHIPAFMARHPNLRLELNLQDTRTDLIGEGYDLAIRGSDRLEDSSLVARELMTMTHVLCGAPGYFAAHGRPAAPEDLKVHECVQFTLSGHANKWTFRRAGRSVAVPIDGRYKVSSSIAVRDALLAGFGLSLVPRIYVEHELAAGRLEAVLADWEADRTPVYAVYPSRHLAAKTRAFVDFLLERFAAR</sequence>
<dbReference type="EMBL" id="CP023284">
    <property type="protein sequence ID" value="ATA57452.1"/>
    <property type="molecule type" value="Genomic_DNA"/>
</dbReference>